<proteinExistence type="predicted"/>
<dbReference type="InterPro" id="IPR000595">
    <property type="entry name" value="cNMP-bd_dom"/>
</dbReference>
<dbReference type="CDD" id="cd00038">
    <property type="entry name" value="CAP_ED"/>
    <property type="match status" value="1"/>
</dbReference>
<dbReference type="SUPFAM" id="SSF51206">
    <property type="entry name" value="cAMP-binding domain-like"/>
    <property type="match status" value="1"/>
</dbReference>
<feature type="compositionally biased region" description="Basic and acidic residues" evidence="1">
    <location>
        <begin position="227"/>
        <end position="240"/>
    </location>
</feature>
<feature type="region of interest" description="Disordered" evidence="1">
    <location>
        <begin position="179"/>
        <end position="243"/>
    </location>
</feature>
<feature type="domain" description="Cyclic nucleotide-binding" evidence="2">
    <location>
        <begin position="54"/>
        <end position="154"/>
    </location>
</feature>
<dbReference type="InterPro" id="IPR018490">
    <property type="entry name" value="cNMP-bd_dom_sf"/>
</dbReference>
<name>A0AAE0GJZ2_9CHLO</name>
<dbReference type="AlphaFoldDB" id="A0AAE0GJZ2"/>
<evidence type="ECO:0000313" key="4">
    <source>
        <dbReference type="Proteomes" id="UP001190700"/>
    </source>
</evidence>
<dbReference type="EMBL" id="LGRX02005273">
    <property type="protein sequence ID" value="KAK3278811.1"/>
    <property type="molecule type" value="Genomic_DNA"/>
</dbReference>
<accession>A0AAE0GJZ2</accession>
<evidence type="ECO:0000256" key="1">
    <source>
        <dbReference type="SAM" id="MobiDB-lite"/>
    </source>
</evidence>
<feature type="compositionally biased region" description="Low complexity" evidence="1">
    <location>
        <begin position="389"/>
        <end position="403"/>
    </location>
</feature>
<comment type="caution">
    <text evidence="3">The sequence shown here is derived from an EMBL/GenBank/DDBJ whole genome shotgun (WGS) entry which is preliminary data.</text>
</comment>
<feature type="compositionally biased region" description="Low complexity" evidence="1">
    <location>
        <begin position="440"/>
        <end position="457"/>
    </location>
</feature>
<dbReference type="PROSITE" id="PS50042">
    <property type="entry name" value="CNMP_BINDING_3"/>
    <property type="match status" value="1"/>
</dbReference>
<evidence type="ECO:0000259" key="2">
    <source>
        <dbReference type="PROSITE" id="PS50042"/>
    </source>
</evidence>
<feature type="region of interest" description="Disordered" evidence="1">
    <location>
        <begin position="581"/>
        <end position="620"/>
    </location>
</feature>
<organism evidence="3 4">
    <name type="scientific">Cymbomonas tetramitiformis</name>
    <dbReference type="NCBI Taxonomy" id="36881"/>
    <lineage>
        <taxon>Eukaryota</taxon>
        <taxon>Viridiplantae</taxon>
        <taxon>Chlorophyta</taxon>
        <taxon>Pyramimonadophyceae</taxon>
        <taxon>Pyramimonadales</taxon>
        <taxon>Pyramimonadaceae</taxon>
        <taxon>Cymbomonas</taxon>
    </lineage>
</organism>
<dbReference type="InterPro" id="IPR014710">
    <property type="entry name" value="RmlC-like_jellyroll"/>
</dbReference>
<protein>
    <recommendedName>
        <fullName evidence="2">Cyclic nucleotide-binding domain-containing protein</fullName>
    </recommendedName>
</protein>
<gene>
    <name evidence="3" type="ORF">CYMTET_13279</name>
</gene>
<evidence type="ECO:0000313" key="3">
    <source>
        <dbReference type="EMBL" id="KAK3278811.1"/>
    </source>
</evidence>
<keyword evidence="4" id="KW-1185">Reference proteome</keyword>
<dbReference type="Gene3D" id="2.60.120.10">
    <property type="entry name" value="Jelly Rolls"/>
    <property type="match status" value="1"/>
</dbReference>
<reference evidence="3 4" key="1">
    <citation type="journal article" date="2015" name="Genome Biol. Evol.">
        <title>Comparative Genomics of a Bacterivorous Green Alga Reveals Evolutionary Causalities and Consequences of Phago-Mixotrophic Mode of Nutrition.</title>
        <authorList>
            <person name="Burns J.A."/>
            <person name="Paasch A."/>
            <person name="Narechania A."/>
            <person name="Kim E."/>
        </authorList>
    </citation>
    <scope>NUCLEOTIDE SEQUENCE [LARGE SCALE GENOMIC DNA]</scope>
    <source>
        <strain evidence="3 4">PLY_AMNH</strain>
    </source>
</reference>
<sequence>MCLLQVSGAAQGATARAYRLAAAPVLHLPSARSSALSLTDEALRHFASLLRPMYYPKGAVFSELDTGDRVRFIVEGVGILKLPQSSSLLGERVEVDEWSTGSAPEKCLVVGELRTGSYFGESTLFKDTQHAALVKARTPLLVYEILREELLSFIDGGVLQALRMDSLFAMAYHVKQYQERKQPRSKVPRDAPHFVHRDRIQSDQTDLNAEKPIGSTVADEDSDDGDAGNHDGSVRAEDSLARSVRKIPSEASISSFDGIAAASDTFVDPVRVPAWDLPPASQSRPHSRERLGERPYAIRGPDGQSGVPAPAAEQTLHSPKAGLLASSSRTFGRGVPRVGRSPQRRCSPQRDFPGPRPKTSPERRSTGLPRGEPAQKPDALFPTRLPAVRAPSVTRSSTPSRPTFVDAKASRQSGRKSESPALRSSGDYCLPPQYDMDRYSSNVGAASSSSGPLPASPETATGMHEAPLKKNNFFLDASHPARHSDPSHDRFAAMTTQRELPLRKPKPRPLKLPDIDTPAQALMHSPVAGDLSTSKNMAPCHPVPVASRSRFLYQNKQKPHSYLARAPTLEIPHTEAHVGGATWNPKLPEMMDPHGNIHSPSAGDLASPMFEPRTRRGQWK</sequence>
<dbReference type="Proteomes" id="UP001190700">
    <property type="component" value="Unassembled WGS sequence"/>
</dbReference>
<feature type="compositionally biased region" description="Basic and acidic residues" evidence="1">
    <location>
        <begin position="179"/>
        <end position="201"/>
    </location>
</feature>
<feature type="region of interest" description="Disordered" evidence="1">
    <location>
        <begin position="295"/>
        <end position="463"/>
    </location>
</feature>